<evidence type="ECO:0000256" key="1">
    <source>
        <dbReference type="SAM" id="Phobius"/>
    </source>
</evidence>
<protein>
    <submittedName>
        <fullName evidence="2">Uncharacterized protein</fullName>
    </submittedName>
</protein>
<accession>A0A918DQF2</accession>
<feature type="transmembrane region" description="Helical" evidence="1">
    <location>
        <begin position="47"/>
        <end position="65"/>
    </location>
</feature>
<dbReference type="AlphaFoldDB" id="A0A918DQF2"/>
<keyword evidence="1" id="KW-1133">Transmembrane helix</keyword>
<reference evidence="2" key="1">
    <citation type="journal article" date="2014" name="Int. J. Syst. Evol. Microbiol.">
        <title>Complete genome sequence of Corynebacterium casei LMG S-19264T (=DSM 44701T), isolated from a smear-ripened cheese.</title>
        <authorList>
            <consortium name="US DOE Joint Genome Institute (JGI-PGF)"/>
            <person name="Walter F."/>
            <person name="Albersmeier A."/>
            <person name="Kalinowski J."/>
            <person name="Ruckert C."/>
        </authorList>
    </citation>
    <scope>NUCLEOTIDE SEQUENCE</scope>
    <source>
        <strain evidence="2">CGMCC 4.7368</strain>
    </source>
</reference>
<gene>
    <name evidence="2" type="ORF">GCM10012289_58770</name>
</gene>
<dbReference type="RefSeq" id="WP_189127430.1">
    <property type="nucleotide sequence ID" value="NZ_BMNH01000023.1"/>
</dbReference>
<name>A0A918DQF2_9ACTN</name>
<organism evidence="2 3">
    <name type="scientific">Nonomuraea cavernae</name>
    <dbReference type="NCBI Taxonomy" id="2045107"/>
    <lineage>
        <taxon>Bacteria</taxon>
        <taxon>Bacillati</taxon>
        <taxon>Actinomycetota</taxon>
        <taxon>Actinomycetes</taxon>
        <taxon>Streptosporangiales</taxon>
        <taxon>Streptosporangiaceae</taxon>
        <taxon>Nonomuraea</taxon>
    </lineage>
</organism>
<sequence>MRSEDDLIRTLRTAADQAGQPVVGLAGAVAARRRTRRVRQRVQRMQVALAAAAVVVVAGGTTAVLTGTGERMEPAVTVATGPPRDERPLPQLKRAAEVWPGAAFKMPAKAADGWRYRPVTGLSATEVLLAAESSFEKAGRLEVFDASTGKTRVVGDMPAPDGVKGYFVQAVDVGEKYFVWYGETPNKPDKWADFWIMPREGGTARRVGKVTGELSHVEKVGVTDDSLVWSLRKGGVYRMPLTGGPAERIDGTDGLHLVSWPLAVAYAPGESDRKNQSRVVDLETGTATDVQAETGTTELTCGPEWCFGVRGERTVMQRLDGSDSRLLPEGLRFFGGGRILGDRFALLDAPLGGDPATRYLPSAVVYDAVTGLAGGISRVQPNGGGGFGAGTSSSPTTIVYWDEDERSEETCGTTEPPMTADVVGISRQDGQVCVTRRKGGGKELTVLNLLAVTAGSG</sequence>
<keyword evidence="1" id="KW-0472">Membrane</keyword>
<proteinExistence type="predicted"/>
<evidence type="ECO:0000313" key="3">
    <source>
        <dbReference type="Proteomes" id="UP000646523"/>
    </source>
</evidence>
<comment type="caution">
    <text evidence="2">The sequence shown here is derived from an EMBL/GenBank/DDBJ whole genome shotgun (WGS) entry which is preliminary data.</text>
</comment>
<keyword evidence="1" id="KW-0812">Transmembrane</keyword>
<evidence type="ECO:0000313" key="2">
    <source>
        <dbReference type="EMBL" id="GGO77937.1"/>
    </source>
</evidence>
<keyword evidence="3" id="KW-1185">Reference proteome</keyword>
<dbReference type="Proteomes" id="UP000646523">
    <property type="component" value="Unassembled WGS sequence"/>
</dbReference>
<dbReference type="EMBL" id="BMNH01000023">
    <property type="protein sequence ID" value="GGO77937.1"/>
    <property type="molecule type" value="Genomic_DNA"/>
</dbReference>
<reference evidence="2" key="2">
    <citation type="submission" date="2020-09" db="EMBL/GenBank/DDBJ databases">
        <authorList>
            <person name="Sun Q."/>
            <person name="Zhou Y."/>
        </authorList>
    </citation>
    <scope>NUCLEOTIDE SEQUENCE</scope>
    <source>
        <strain evidence="2">CGMCC 4.7368</strain>
    </source>
</reference>
<dbReference type="SUPFAM" id="SSF82171">
    <property type="entry name" value="DPP6 N-terminal domain-like"/>
    <property type="match status" value="1"/>
</dbReference>